<evidence type="ECO:0000313" key="4">
    <source>
        <dbReference type="Proteomes" id="UP000824238"/>
    </source>
</evidence>
<accession>A0A9D1DNE6</accession>
<organism evidence="3 4">
    <name type="scientific">Candidatus Scatomorpha intestinigallinarum</name>
    <dbReference type="NCBI Taxonomy" id="2840923"/>
    <lineage>
        <taxon>Bacteria</taxon>
        <taxon>Bacillati</taxon>
        <taxon>Bacillota</taxon>
        <taxon>Clostridia</taxon>
        <taxon>Eubacteriales</taxon>
        <taxon>Candidatus Scatomorpha</taxon>
    </lineage>
</organism>
<dbReference type="SUPFAM" id="SSF56801">
    <property type="entry name" value="Acetyl-CoA synthetase-like"/>
    <property type="match status" value="1"/>
</dbReference>
<evidence type="ECO:0000313" key="3">
    <source>
        <dbReference type="EMBL" id="HIR55993.1"/>
    </source>
</evidence>
<evidence type="ECO:0000256" key="1">
    <source>
        <dbReference type="SAM" id="MobiDB-lite"/>
    </source>
</evidence>
<feature type="compositionally biased region" description="Basic residues" evidence="1">
    <location>
        <begin position="415"/>
        <end position="425"/>
    </location>
</feature>
<dbReference type="PANTHER" id="PTHR43845:SF1">
    <property type="entry name" value="BLR5969 PROTEIN"/>
    <property type="match status" value="1"/>
</dbReference>
<gene>
    <name evidence="3" type="ORF">IAD36_10420</name>
</gene>
<protein>
    <submittedName>
        <fullName evidence="3">AMP-binding protein</fullName>
    </submittedName>
</protein>
<reference evidence="3" key="2">
    <citation type="journal article" date="2021" name="PeerJ">
        <title>Extensive microbial diversity within the chicken gut microbiome revealed by metagenomics and culture.</title>
        <authorList>
            <person name="Gilroy R."/>
            <person name="Ravi A."/>
            <person name="Getino M."/>
            <person name="Pursley I."/>
            <person name="Horton D.L."/>
            <person name="Alikhan N.F."/>
            <person name="Baker D."/>
            <person name="Gharbi K."/>
            <person name="Hall N."/>
            <person name="Watson M."/>
            <person name="Adriaenssens E.M."/>
            <person name="Foster-Nyarko E."/>
            <person name="Jarju S."/>
            <person name="Secka A."/>
            <person name="Antonio M."/>
            <person name="Oren A."/>
            <person name="Chaudhuri R.R."/>
            <person name="La Ragione R."/>
            <person name="Hildebrand F."/>
            <person name="Pallen M.J."/>
        </authorList>
    </citation>
    <scope>NUCLEOTIDE SEQUENCE</scope>
    <source>
        <strain evidence="3">ChiGjej3B3-7149</strain>
    </source>
</reference>
<evidence type="ECO:0000259" key="2">
    <source>
        <dbReference type="Pfam" id="PF00501"/>
    </source>
</evidence>
<dbReference type="AlphaFoldDB" id="A0A9D1DNE6"/>
<dbReference type="InterPro" id="IPR042099">
    <property type="entry name" value="ANL_N_sf"/>
</dbReference>
<feature type="non-terminal residue" evidence="3">
    <location>
        <position position="425"/>
    </location>
</feature>
<dbReference type="Gene3D" id="3.40.50.12780">
    <property type="entry name" value="N-terminal domain of ligase-like"/>
    <property type="match status" value="1"/>
</dbReference>
<dbReference type="PANTHER" id="PTHR43845">
    <property type="entry name" value="BLR5969 PROTEIN"/>
    <property type="match status" value="1"/>
</dbReference>
<dbReference type="InterPro" id="IPR000873">
    <property type="entry name" value="AMP-dep_synth/lig_dom"/>
</dbReference>
<feature type="region of interest" description="Disordered" evidence="1">
    <location>
        <begin position="396"/>
        <end position="425"/>
    </location>
</feature>
<sequence>MRRTRLEDWICEVEDLGALDRETLGGLQLRRLNALLAREAARGGFYRGLPERLGSLDELRSLPFTTPEQLSQNAPGLLLGSQAEVSRIISGATSGTTGPSKRIFYTARDLEHTVGFFAAGIGEMAAPGEAVAVAMPFSGPDGLGELICRAVERLGARPLRLGLGRTLGEQAELLSRERPESYIGMPVPLLGLLRWMGGRGSLRRALVSGDACPEGVMSELERELGSRLFPHYGSREMCLGGAVTCPAHEGMHLRENHILAEIVSPGGEALPDGEWGELVITTLDMQAMPLIRYRTGDYTRFLPGQCPCGGVTRRLAAVRRMPEQPDIVELDSALFALPGLIDYSARLDGGVLRIDAAGSVPAADIERAARGLCPRLELKVCVRTVSSAFRGCYPGKRQIPPGGDGTPPLQMRDGKNKKRPLSGAF</sequence>
<comment type="caution">
    <text evidence="3">The sequence shown here is derived from an EMBL/GenBank/DDBJ whole genome shotgun (WGS) entry which is preliminary data.</text>
</comment>
<reference evidence="3" key="1">
    <citation type="submission" date="2020-10" db="EMBL/GenBank/DDBJ databases">
        <authorList>
            <person name="Gilroy R."/>
        </authorList>
    </citation>
    <scope>NUCLEOTIDE SEQUENCE</scope>
    <source>
        <strain evidence="3">ChiGjej3B3-7149</strain>
    </source>
</reference>
<dbReference type="Pfam" id="PF00501">
    <property type="entry name" value="AMP-binding"/>
    <property type="match status" value="1"/>
</dbReference>
<dbReference type="NCBIfam" id="NF045666">
    <property type="entry name" value="DVU1553_fam_AMP"/>
    <property type="match status" value="1"/>
</dbReference>
<proteinExistence type="predicted"/>
<name>A0A9D1DNE6_9FIRM</name>
<dbReference type="Proteomes" id="UP000824238">
    <property type="component" value="Unassembled WGS sequence"/>
</dbReference>
<feature type="domain" description="AMP-dependent synthetase/ligase" evidence="2">
    <location>
        <begin position="93"/>
        <end position="281"/>
    </location>
</feature>
<dbReference type="EMBL" id="DVHH01000251">
    <property type="protein sequence ID" value="HIR55993.1"/>
    <property type="molecule type" value="Genomic_DNA"/>
</dbReference>